<evidence type="ECO:0000313" key="2">
    <source>
        <dbReference type="EMBL" id="WNR43734.1"/>
    </source>
</evidence>
<feature type="transmembrane region" description="Helical" evidence="1">
    <location>
        <begin position="44"/>
        <end position="61"/>
    </location>
</feature>
<evidence type="ECO:0000256" key="1">
    <source>
        <dbReference type="SAM" id="Phobius"/>
    </source>
</evidence>
<evidence type="ECO:0000313" key="3">
    <source>
        <dbReference type="Proteomes" id="UP001304650"/>
    </source>
</evidence>
<gene>
    <name evidence="2" type="ORF">MJB10_21925</name>
</gene>
<dbReference type="KEGG" id="proo:MJB10_21925"/>
<keyword evidence="3" id="KW-1185">Reference proteome</keyword>
<keyword evidence="1" id="KW-1133">Transmembrane helix</keyword>
<keyword evidence="1" id="KW-0812">Transmembrane</keyword>
<feature type="transmembrane region" description="Helical" evidence="1">
    <location>
        <begin position="20"/>
        <end position="38"/>
    </location>
</feature>
<dbReference type="Proteomes" id="UP001304650">
    <property type="component" value="Chromosome"/>
</dbReference>
<protein>
    <submittedName>
        <fullName evidence="2">Uncharacterized protein</fullName>
    </submittedName>
</protein>
<dbReference type="AlphaFoldDB" id="A0AA96LPS0"/>
<dbReference type="RefSeq" id="WP_314798454.1">
    <property type="nucleotide sequence ID" value="NZ_CP130319.1"/>
</dbReference>
<name>A0AA96LPS0_9BACL</name>
<reference evidence="2" key="1">
    <citation type="submission" date="2022-02" db="EMBL/GenBank/DDBJ databases">
        <title>Paenibacillus sp. MBLB1832 Whole Genome Shotgun Sequencing.</title>
        <authorList>
            <person name="Hwang C.Y."/>
            <person name="Cho E.-S."/>
            <person name="Seo M.-J."/>
        </authorList>
    </citation>
    <scope>NUCLEOTIDE SEQUENCE</scope>
    <source>
        <strain evidence="2">MBLB1832</strain>
    </source>
</reference>
<sequence>MMEYALRKDKLTEVLKRSLLVSGIPLMIPILFFFTFAYRKDSDLPDFLQYVFVLLFVYYLYKAVRNLLKVRRDWYSFRIVLSDQSLVKKQRNVPDTTLSLNDITRIVQVTGGLSVEASCNGSYVFIPSHIENYDVLVERLRPLCVIETSPVSSVGVPAEFALKQHQTLNSTLTSIFKKFLWGIGIIAGIFLLFFLAIAALIFFLSH</sequence>
<dbReference type="EMBL" id="CP130319">
    <property type="protein sequence ID" value="WNR43734.1"/>
    <property type="molecule type" value="Genomic_DNA"/>
</dbReference>
<organism evidence="2 3">
    <name type="scientific">Paenibacillus roseopurpureus</name>
    <dbReference type="NCBI Taxonomy" id="2918901"/>
    <lineage>
        <taxon>Bacteria</taxon>
        <taxon>Bacillati</taxon>
        <taxon>Bacillota</taxon>
        <taxon>Bacilli</taxon>
        <taxon>Bacillales</taxon>
        <taxon>Paenibacillaceae</taxon>
        <taxon>Paenibacillus</taxon>
    </lineage>
</organism>
<proteinExistence type="predicted"/>
<keyword evidence="1" id="KW-0472">Membrane</keyword>
<feature type="transmembrane region" description="Helical" evidence="1">
    <location>
        <begin position="179"/>
        <end position="204"/>
    </location>
</feature>
<accession>A0AA96LPS0</accession>